<dbReference type="InterPro" id="IPR004792">
    <property type="entry name" value="BaiN-like"/>
</dbReference>
<name>A0ABT9XE96_9BACL</name>
<dbReference type="Gene3D" id="1.10.8.260">
    <property type="entry name" value="HI0933 insert domain-like"/>
    <property type="match status" value="1"/>
</dbReference>
<sequence length="454" mass="48675">MRTNVADANETPFDVIVIGGGPAGLMASIFARTAGARTLLLEKGNKLGRKLGISGGGRCNVTNAKPLPELMENIPGNSRFLYSALTRFSNTDIMAFFERLGIRLKEEDRGRVFPVSDKASTVVQALVRHVQEVGVEIRLDCPVRRLLYDEHRVTGVLLSSGERLQAKAVVVAAGGCSVPKTGSTGDAYPWARAAGHTIVEPYPTEVPLTSEEPFIRKRLLQGLSLQGVDITLRDGKKALTTEFGDMIFTHFGLSGPAALRCSHYVSTRLRKVPQAELTAYIRTLPSMDGEACLAWLRNTRFADRRRQLKTVLLHKLPERLVDVILARAGVDAACQMANLSNETLAQLSSFITAFPVRISGTLPLAQATVTGGGVSVREIDPKTMASKRKAGLYFAGEVMDVHAHTGGYNITVAFSTGSCAGLSAALHALSHDTAPGRTIPAGSLDSGEISVPTD</sequence>
<feature type="domain" description="RsdA/BaiN/AoA(So)-like insert" evidence="5">
    <location>
        <begin position="202"/>
        <end position="369"/>
    </location>
</feature>
<dbReference type="PANTHER" id="PTHR42887:SF2">
    <property type="entry name" value="OS12G0638800 PROTEIN"/>
    <property type="match status" value="1"/>
</dbReference>
<dbReference type="EMBL" id="JAUSTP010000002">
    <property type="protein sequence ID" value="MDQ0188618.1"/>
    <property type="molecule type" value="Genomic_DNA"/>
</dbReference>
<dbReference type="Gene3D" id="2.40.30.10">
    <property type="entry name" value="Translation factors"/>
    <property type="match status" value="1"/>
</dbReference>
<keyword evidence="7" id="KW-1185">Reference proteome</keyword>
<dbReference type="InterPro" id="IPR036188">
    <property type="entry name" value="FAD/NAD-bd_sf"/>
</dbReference>
<evidence type="ECO:0000313" key="7">
    <source>
        <dbReference type="Proteomes" id="UP001232973"/>
    </source>
</evidence>
<dbReference type="Proteomes" id="UP001232973">
    <property type="component" value="Unassembled WGS sequence"/>
</dbReference>
<evidence type="ECO:0000313" key="6">
    <source>
        <dbReference type="EMBL" id="MDQ0188618.1"/>
    </source>
</evidence>
<proteinExistence type="predicted"/>
<evidence type="ECO:0000256" key="1">
    <source>
        <dbReference type="ARBA" id="ARBA00001974"/>
    </source>
</evidence>
<evidence type="ECO:0000256" key="2">
    <source>
        <dbReference type="ARBA" id="ARBA00022630"/>
    </source>
</evidence>
<dbReference type="PRINTS" id="PR00411">
    <property type="entry name" value="PNDRDTASEI"/>
</dbReference>
<keyword evidence="3" id="KW-0274">FAD</keyword>
<dbReference type="Gene3D" id="3.50.50.60">
    <property type="entry name" value="FAD/NAD(P)-binding domain"/>
    <property type="match status" value="1"/>
</dbReference>
<comment type="caution">
    <text evidence="6">The sequence shown here is derived from an EMBL/GenBank/DDBJ whole genome shotgun (WGS) entry which is preliminary data.</text>
</comment>
<gene>
    <name evidence="6" type="ORF">J2S03_000430</name>
</gene>
<dbReference type="Pfam" id="PF22780">
    <property type="entry name" value="HI0933_like_1st"/>
    <property type="match status" value="1"/>
</dbReference>
<feature type="domain" description="RsdA/BaiN/AoA(So)-like Rossmann fold-like" evidence="4">
    <location>
        <begin position="14"/>
        <end position="421"/>
    </location>
</feature>
<reference evidence="6 7" key="1">
    <citation type="submission" date="2023-07" db="EMBL/GenBank/DDBJ databases">
        <title>Genomic Encyclopedia of Type Strains, Phase IV (KMG-IV): sequencing the most valuable type-strain genomes for metagenomic binning, comparative biology and taxonomic classification.</title>
        <authorList>
            <person name="Goeker M."/>
        </authorList>
    </citation>
    <scope>NUCLEOTIDE SEQUENCE [LARGE SCALE GENOMIC DNA]</scope>
    <source>
        <strain evidence="6 7">DSM 4006</strain>
    </source>
</reference>
<accession>A0ABT9XE96</accession>
<dbReference type="PANTHER" id="PTHR42887">
    <property type="entry name" value="OS12G0638800 PROTEIN"/>
    <property type="match status" value="1"/>
</dbReference>
<organism evidence="6 7">
    <name type="scientific">Alicyclobacillus cycloheptanicus</name>
    <dbReference type="NCBI Taxonomy" id="1457"/>
    <lineage>
        <taxon>Bacteria</taxon>
        <taxon>Bacillati</taxon>
        <taxon>Bacillota</taxon>
        <taxon>Bacilli</taxon>
        <taxon>Bacillales</taxon>
        <taxon>Alicyclobacillaceae</taxon>
        <taxon>Alicyclobacillus</taxon>
    </lineage>
</organism>
<dbReference type="InterPro" id="IPR055178">
    <property type="entry name" value="RsdA/BaiN/AoA(So)-like_dom"/>
</dbReference>
<dbReference type="Pfam" id="PF03486">
    <property type="entry name" value="HI0933_like"/>
    <property type="match status" value="1"/>
</dbReference>
<dbReference type="NCBIfam" id="TIGR00275">
    <property type="entry name" value="aminoacetone oxidase family FAD-binding enzyme"/>
    <property type="match status" value="1"/>
</dbReference>
<dbReference type="InterPro" id="IPR057661">
    <property type="entry name" value="RsdA/BaiN/AoA(So)_Rossmann"/>
</dbReference>
<dbReference type="SUPFAM" id="SSF51905">
    <property type="entry name" value="FAD/NAD(P)-binding domain"/>
    <property type="match status" value="1"/>
</dbReference>
<evidence type="ECO:0000259" key="5">
    <source>
        <dbReference type="Pfam" id="PF22780"/>
    </source>
</evidence>
<protein>
    <submittedName>
        <fullName evidence="6">Rossmann fold flavoprotein</fullName>
    </submittedName>
</protein>
<dbReference type="PRINTS" id="PR00368">
    <property type="entry name" value="FADPNR"/>
</dbReference>
<dbReference type="InterPro" id="IPR023166">
    <property type="entry name" value="BaiN-like_dom_sf"/>
</dbReference>
<evidence type="ECO:0000259" key="4">
    <source>
        <dbReference type="Pfam" id="PF03486"/>
    </source>
</evidence>
<keyword evidence="2" id="KW-0285">Flavoprotein</keyword>
<evidence type="ECO:0000256" key="3">
    <source>
        <dbReference type="ARBA" id="ARBA00022827"/>
    </source>
</evidence>
<dbReference type="RefSeq" id="WP_307015703.1">
    <property type="nucleotide sequence ID" value="NZ_JAUANV010000001.1"/>
</dbReference>
<dbReference type="SUPFAM" id="SSF160996">
    <property type="entry name" value="HI0933 insert domain-like"/>
    <property type="match status" value="1"/>
</dbReference>
<comment type="cofactor">
    <cofactor evidence="1">
        <name>FAD</name>
        <dbReference type="ChEBI" id="CHEBI:57692"/>
    </cofactor>
</comment>